<feature type="transmembrane region" description="Helical" evidence="1">
    <location>
        <begin position="12"/>
        <end position="29"/>
    </location>
</feature>
<dbReference type="OrthoDB" id="2618234at2"/>
<feature type="transmembrane region" description="Helical" evidence="1">
    <location>
        <begin position="36"/>
        <end position="56"/>
    </location>
</feature>
<keyword evidence="1" id="KW-0812">Transmembrane</keyword>
<gene>
    <name evidence="2" type="ORF">SAMN05216565_101314</name>
</gene>
<reference evidence="3" key="1">
    <citation type="submission" date="2016-10" db="EMBL/GenBank/DDBJ databases">
        <authorList>
            <person name="Varghese N."/>
            <person name="Submissions S."/>
        </authorList>
    </citation>
    <scope>NUCLEOTIDE SEQUENCE [LARGE SCALE GENOMIC DNA]</scope>
    <source>
        <strain evidence="3">IBRC-M10078</strain>
    </source>
</reference>
<keyword evidence="1" id="KW-1133">Transmembrane helix</keyword>
<dbReference type="Proteomes" id="UP000199159">
    <property type="component" value="Unassembled WGS sequence"/>
</dbReference>
<evidence type="ECO:0000313" key="2">
    <source>
        <dbReference type="EMBL" id="SDP04312.1"/>
    </source>
</evidence>
<name>A0A1H0PGS1_9BACI</name>
<dbReference type="STRING" id="930152.SAMN05216565_101314"/>
<keyword evidence="1" id="KW-0472">Membrane</keyword>
<feature type="transmembrane region" description="Helical" evidence="1">
    <location>
        <begin position="76"/>
        <end position="96"/>
    </location>
</feature>
<feature type="transmembrane region" description="Helical" evidence="1">
    <location>
        <begin position="133"/>
        <end position="153"/>
    </location>
</feature>
<protein>
    <submittedName>
        <fullName evidence="2">Uncharacterized protein</fullName>
    </submittedName>
</protein>
<evidence type="ECO:0000256" key="1">
    <source>
        <dbReference type="SAM" id="Phobius"/>
    </source>
</evidence>
<dbReference type="AlphaFoldDB" id="A0A1H0PGS1"/>
<dbReference type="EMBL" id="FNJU01000001">
    <property type="protein sequence ID" value="SDP04312.1"/>
    <property type="molecule type" value="Genomic_DNA"/>
</dbReference>
<dbReference type="RefSeq" id="WP_090849371.1">
    <property type="nucleotide sequence ID" value="NZ_FNJU01000001.1"/>
</dbReference>
<feature type="transmembrane region" description="Helical" evidence="1">
    <location>
        <begin position="103"/>
        <end position="121"/>
    </location>
</feature>
<keyword evidence="3" id="KW-1185">Reference proteome</keyword>
<accession>A0A1H0PGS1</accession>
<proteinExistence type="predicted"/>
<organism evidence="2 3">
    <name type="scientific">Litchfieldia salsa</name>
    <dbReference type="NCBI Taxonomy" id="930152"/>
    <lineage>
        <taxon>Bacteria</taxon>
        <taxon>Bacillati</taxon>
        <taxon>Bacillota</taxon>
        <taxon>Bacilli</taxon>
        <taxon>Bacillales</taxon>
        <taxon>Bacillaceae</taxon>
        <taxon>Litchfieldia</taxon>
    </lineage>
</organism>
<sequence>MILWESYDKNEAYVIVMLLIAYAAVFGLPKKLPPQIAILFLVWGVASATLFDFTIGGGMLDFYKVNDSNKYELTDLLTYFLFATFSYFFVYFYQVLRIRKKTLIPYILAWTIIGLSMEKISSIMGVTQYQNGYQMHFSIIVFLVIQTTTALYFELIKRKFKMTA</sequence>
<evidence type="ECO:0000313" key="3">
    <source>
        <dbReference type="Proteomes" id="UP000199159"/>
    </source>
</evidence>